<dbReference type="VEuPathDB" id="PiroplasmaDB:BMR1_02g03885"/>
<keyword evidence="2" id="KW-0175">Coiled coil</keyword>
<dbReference type="KEGG" id="bmic:BMR1_02g03885"/>
<dbReference type="RefSeq" id="XP_021338341.1">
    <property type="nucleotide sequence ID" value="XM_021481736.1"/>
</dbReference>
<proteinExistence type="predicted"/>
<sequence>MQYWDLPECSICHERLSYSLCTLSQCGHVYHDQCIRQWTSKHKSEIHNNCPLCRKSITKTGIVPLKYETTPKKIGDTNDEQINFLEGEIKFLRGKLTNINNQNSSLNLIKESLNDENIKLSSKLDASDRKNSELLNKIKDYELQINSLSATNKRLSESLEDYKSKVAKNDAFKKYIKSITECEGDILTNLSKDEKINVLLQRVIYLTRFNKELSLVRDKWKKSYNEINTLYSELKSEYLNLATFDSSNDTKKDDLVNFTKIKSNSDEFMISPGRLFDDKIKLLNPQNIKATKLPTHSAFEKRKMLQQMNIIRPIKRQQGIKTFFEPIN</sequence>
<evidence type="ECO:0000313" key="4">
    <source>
        <dbReference type="EMBL" id="SJK86148.1"/>
    </source>
</evidence>
<dbReference type="PANTHER" id="PTHR46569:SF1">
    <property type="entry name" value="E3 UBIQUITIN-PROTEIN LIGASE RFWD3-RELATED"/>
    <property type="match status" value="1"/>
</dbReference>
<dbReference type="SMART" id="SM00184">
    <property type="entry name" value="RING"/>
    <property type="match status" value="1"/>
</dbReference>
<keyword evidence="1" id="KW-0479">Metal-binding</keyword>
<dbReference type="GO" id="GO:0016567">
    <property type="term" value="P:protein ubiquitination"/>
    <property type="evidence" value="ECO:0007669"/>
    <property type="project" value="TreeGrafter"/>
</dbReference>
<dbReference type="GO" id="GO:0008270">
    <property type="term" value="F:zinc ion binding"/>
    <property type="evidence" value="ECO:0007669"/>
    <property type="project" value="UniProtKB-KW"/>
</dbReference>
<dbReference type="Gene3D" id="3.30.40.10">
    <property type="entry name" value="Zinc/RING finger domain, C3HC4 (zinc finger)"/>
    <property type="match status" value="1"/>
</dbReference>
<organism evidence="4 5">
    <name type="scientific">Babesia microti (strain RI)</name>
    <dbReference type="NCBI Taxonomy" id="1133968"/>
    <lineage>
        <taxon>Eukaryota</taxon>
        <taxon>Sar</taxon>
        <taxon>Alveolata</taxon>
        <taxon>Apicomplexa</taxon>
        <taxon>Aconoidasida</taxon>
        <taxon>Piroplasmida</taxon>
        <taxon>Babesiidae</taxon>
        <taxon>Babesia</taxon>
    </lineage>
</organism>
<dbReference type="InterPro" id="IPR001841">
    <property type="entry name" value="Znf_RING"/>
</dbReference>
<dbReference type="AlphaFoldDB" id="A0A1R4AAX4"/>
<keyword evidence="5" id="KW-1185">Reference proteome</keyword>
<dbReference type="PANTHER" id="PTHR46569">
    <property type="entry name" value="E3 UBIQUITIN-PROTEIN LIGASE TRAIP"/>
    <property type="match status" value="1"/>
</dbReference>
<dbReference type="PROSITE" id="PS50089">
    <property type="entry name" value="ZF_RING_2"/>
    <property type="match status" value="1"/>
</dbReference>
<feature type="domain" description="RING-type" evidence="3">
    <location>
        <begin position="9"/>
        <end position="54"/>
    </location>
</feature>
<dbReference type="GO" id="GO:0031297">
    <property type="term" value="P:replication fork processing"/>
    <property type="evidence" value="ECO:0007669"/>
    <property type="project" value="TreeGrafter"/>
</dbReference>
<reference evidence="4 5" key="3">
    <citation type="journal article" date="2016" name="Sci. Rep.">
        <title>Genome-wide diversity and gene expression profiling of Babesia microti isolates identify polymorphic genes that mediate host-pathogen interactions.</title>
        <authorList>
            <person name="Silva J.C."/>
            <person name="Cornillot E."/>
            <person name="McCracken C."/>
            <person name="Usmani-Brown S."/>
            <person name="Dwivedi A."/>
            <person name="Ifeonu O.O."/>
            <person name="Crabtree J."/>
            <person name="Gotia H.T."/>
            <person name="Virji A.Z."/>
            <person name="Reynes C."/>
            <person name="Colinge J."/>
            <person name="Kumar V."/>
            <person name="Lawres L."/>
            <person name="Pazzi J.E."/>
            <person name="Pablo J.V."/>
            <person name="Hung C."/>
            <person name="Brancato J."/>
            <person name="Kumari P."/>
            <person name="Orvis J."/>
            <person name="Tretina K."/>
            <person name="Chibucos M."/>
            <person name="Ott S."/>
            <person name="Sadzewicz L."/>
            <person name="Sengamalay N."/>
            <person name="Shetty A.C."/>
            <person name="Su Q."/>
            <person name="Tallon L."/>
            <person name="Fraser C.M."/>
            <person name="Frutos R."/>
            <person name="Molina D.M."/>
            <person name="Krause P.J."/>
            <person name="Ben Mamoun C."/>
        </authorList>
    </citation>
    <scope>NUCLEOTIDE SEQUENCE [LARGE SCALE GENOMIC DNA]</scope>
    <source>
        <strain evidence="4 5">RI</strain>
    </source>
</reference>
<dbReference type="SUPFAM" id="SSF90257">
    <property type="entry name" value="Myosin rod fragments"/>
    <property type="match status" value="1"/>
</dbReference>
<protein>
    <recommendedName>
        <fullName evidence="3">RING-type domain-containing protein</fullName>
    </recommendedName>
</protein>
<dbReference type="EMBL" id="FO082872">
    <property type="protein sequence ID" value="SJK86148.1"/>
    <property type="molecule type" value="Genomic_DNA"/>
</dbReference>
<keyword evidence="1" id="KW-0863">Zinc-finger</keyword>
<dbReference type="GO" id="GO:0005634">
    <property type="term" value="C:nucleus"/>
    <property type="evidence" value="ECO:0007669"/>
    <property type="project" value="TreeGrafter"/>
</dbReference>
<keyword evidence="1" id="KW-0862">Zinc</keyword>
<dbReference type="SUPFAM" id="SSF57850">
    <property type="entry name" value="RING/U-box"/>
    <property type="match status" value="1"/>
</dbReference>
<evidence type="ECO:0000256" key="2">
    <source>
        <dbReference type="SAM" id="Coils"/>
    </source>
</evidence>
<reference evidence="4 5" key="1">
    <citation type="journal article" date="2012" name="Nucleic Acids Res.">
        <title>Sequencing of the smallest Apicomplexan genome from the human pathogen Babesia microti.</title>
        <authorList>
            <person name="Cornillot E."/>
            <person name="Hadj-Kaddour K."/>
            <person name="Dassouli A."/>
            <person name="Noel B."/>
            <person name="Ranwez V."/>
            <person name="Vacherie B."/>
            <person name="Augagneur Y."/>
            <person name="Bres V."/>
            <person name="Duclos A."/>
            <person name="Randazzo S."/>
            <person name="Carcy B."/>
            <person name="Debierre-Grockiego F."/>
            <person name="Delbecq S."/>
            <person name="Moubri-Menage K."/>
            <person name="Shams-Eldin H."/>
            <person name="Usmani-Brown S."/>
            <person name="Bringaud F."/>
            <person name="Wincker P."/>
            <person name="Vivares C.P."/>
            <person name="Schwarz R.T."/>
            <person name="Schetters T.P."/>
            <person name="Krause P.J."/>
            <person name="Gorenflot A."/>
            <person name="Berry V."/>
            <person name="Barbe V."/>
            <person name="Ben Mamoun C."/>
        </authorList>
    </citation>
    <scope>NUCLEOTIDE SEQUENCE [LARGE SCALE GENOMIC DNA]</scope>
    <source>
        <strain evidence="4 5">RI</strain>
    </source>
</reference>
<dbReference type="Pfam" id="PF13639">
    <property type="entry name" value="zf-RING_2"/>
    <property type="match status" value="1"/>
</dbReference>
<dbReference type="InterPro" id="IPR013083">
    <property type="entry name" value="Znf_RING/FYVE/PHD"/>
</dbReference>
<reference evidence="4 5" key="2">
    <citation type="journal article" date="2013" name="PLoS ONE">
        <title>Whole genome mapping and re-organization of the nuclear and mitochondrial genomes of Babesia microti isolates.</title>
        <authorList>
            <person name="Cornillot E."/>
            <person name="Dassouli A."/>
            <person name="Garg A."/>
            <person name="Pachikara N."/>
            <person name="Randazzo S."/>
            <person name="Depoix D."/>
            <person name="Carcy B."/>
            <person name="Delbecq S."/>
            <person name="Frutos R."/>
            <person name="Silva J.C."/>
            <person name="Sutton R."/>
            <person name="Krause P.J."/>
            <person name="Mamoun C.B."/>
        </authorList>
    </citation>
    <scope>NUCLEOTIDE SEQUENCE [LARGE SCALE GENOMIC DNA]</scope>
    <source>
        <strain evidence="4 5">RI</strain>
    </source>
</reference>
<dbReference type="InterPro" id="IPR052639">
    <property type="entry name" value="TRAIP_ubiq-protein_ligase"/>
</dbReference>
<dbReference type="OrthoDB" id="366090at2759"/>
<evidence type="ECO:0000259" key="3">
    <source>
        <dbReference type="PROSITE" id="PS50089"/>
    </source>
</evidence>
<accession>A0A1R4AAX4</accession>
<dbReference type="GeneID" id="24424558"/>
<feature type="coiled-coil region" evidence="2">
    <location>
        <begin position="82"/>
        <end position="165"/>
    </location>
</feature>
<name>A0A1R4AAX4_BABMR</name>
<evidence type="ECO:0000256" key="1">
    <source>
        <dbReference type="PROSITE-ProRule" id="PRU00175"/>
    </source>
</evidence>
<evidence type="ECO:0000313" key="5">
    <source>
        <dbReference type="Proteomes" id="UP000002899"/>
    </source>
</evidence>
<dbReference type="GO" id="GO:0061630">
    <property type="term" value="F:ubiquitin protein ligase activity"/>
    <property type="evidence" value="ECO:0007669"/>
    <property type="project" value="TreeGrafter"/>
</dbReference>
<dbReference type="Proteomes" id="UP000002899">
    <property type="component" value="Chromosome II"/>
</dbReference>
<dbReference type="GO" id="GO:0090734">
    <property type="term" value="C:site of DNA damage"/>
    <property type="evidence" value="ECO:0007669"/>
    <property type="project" value="TreeGrafter"/>
</dbReference>